<feature type="transmembrane region" description="Helical" evidence="6">
    <location>
        <begin position="118"/>
        <end position="140"/>
    </location>
</feature>
<dbReference type="InterPro" id="IPR037185">
    <property type="entry name" value="EmrE-like"/>
</dbReference>
<evidence type="ECO:0000256" key="3">
    <source>
        <dbReference type="ARBA" id="ARBA00022692"/>
    </source>
</evidence>
<comment type="similarity">
    <text evidence="2">Belongs to the EamA transporter family.</text>
</comment>
<feature type="domain" description="EamA" evidence="7">
    <location>
        <begin position="4"/>
        <end position="134"/>
    </location>
</feature>
<dbReference type="SUPFAM" id="SSF103481">
    <property type="entry name" value="Multidrug resistance efflux transporter EmrE"/>
    <property type="match status" value="2"/>
</dbReference>
<dbReference type="PANTHER" id="PTHR32322">
    <property type="entry name" value="INNER MEMBRANE TRANSPORTER"/>
    <property type="match status" value="1"/>
</dbReference>
<evidence type="ECO:0000256" key="1">
    <source>
        <dbReference type="ARBA" id="ARBA00004141"/>
    </source>
</evidence>
<feature type="transmembrane region" description="Helical" evidence="6">
    <location>
        <begin position="146"/>
        <end position="165"/>
    </location>
</feature>
<evidence type="ECO:0000256" key="5">
    <source>
        <dbReference type="ARBA" id="ARBA00023136"/>
    </source>
</evidence>
<protein>
    <submittedName>
        <fullName evidence="8">DMT family transporter</fullName>
    </submittedName>
</protein>
<keyword evidence="9" id="KW-1185">Reference proteome</keyword>
<dbReference type="PANTHER" id="PTHR32322:SF2">
    <property type="entry name" value="EAMA DOMAIN-CONTAINING PROTEIN"/>
    <property type="match status" value="1"/>
</dbReference>
<evidence type="ECO:0000256" key="4">
    <source>
        <dbReference type="ARBA" id="ARBA00022989"/>
    </source>
</evidence>
<dbReference type="Proteomes" id="UP001193680">
    <property type="component" value="Unassembled WGS sequence"/>
</dbReference>
<reference evidence="8 9" key="1">
    <citation type="submission" date="2020-06" db="EMBL/GenBank/DDBJ databases">
        <authorList>
            <person name="Scott K."/>
        </authorList>
    </citation>
    <scope>NUCLEOTIDE SEQUENCE [LARGE SCALE GENOMIC DNA]</scope>
    <source>
        <strain evidence="8 9">HH1</strain>
    </source>
</reference>
<reference evidence="8 9" key="2">
    <citation type="submission" date="2020-11" db="EMBL/GenBank/DDBJ databases">
        <title>Sulfur oxidizing isolate from Hospital Hole Sinkhole.</title>
        <authorList>
            <person name="Scott K.M."/>
        </authorList>
    </citation>
    <scope>NUCLEOTIDE SEQUENCE [LARGE SCALE GENOMIC DNA]</scope>
    <source>
        <strain evidence="8 9">HH1</strain>
    </source>
</reference>
<evidence type="ECO:0000313" key="8">
    <source>
        <dbReference type="EMBL" id="MBF6057859.1"/>
    </source>
</evidence>
<feature type="transmembrane region" description="Helical" evidence="6">
    <location>
        <begin position="33"/>
        <end position="53"/>
    </location>
</feature>
<evidence type="ECO:0000259" key="7">
    <source>
        <dbReference type="Pfam" id="PF00892"/>
    </source>
</evidence>
<name>A0ABS0BVN3_9GAMM</name>
<dbReference type="EMBL" id="JACBGI020000008">
    <property type="protein sequence ID" value="MBF6057859.1"/>
    <property type="molecule type" value="Genomic_DNA"/>
</dbReference>
<keyword evidence="4 6" id="KW-1133">Transmembrane helix</keyword>
<dbReference type="Pfam" id="PF00892">
    <property type="entry name" value="EamA"/>
    <property type="match status" value="2"/>
</dbReference>
<organism evidence="8 9">
    <name type="scientific">Thiomicrorhabdus heinhorstiae</name>
    <dbReference type="NCBI Taxonomy" id="2748010"/>
    <lineage>
        <taxon>Bacteria</taxon>
        <taxon>Pseudomonadati</taxon>
        <taxon>Pseudomonadota</taxon>
        <taxon>Gammaproteobacteria</taxon>
        <taxon>Thiotrichales</taxon>
        <taxon>Piscirickettsiaceae</taxon>
        <taxon>Thiomicrorhabdus</taxon>
    </lineage>
</organism>
<sequence length="299" mass="32604">MQSIAIIALLGASILWGLTWLPLKFLHEQGFNGIAITFLVYLIMFAITIPLIWRFRKEIAGNWPALLGIMLLGGGAQLAFNTSMIFGDVIRVMVLFYLVPLWGVLGGRLFLGEQITPFRWLGMGLSIIGAFLVVGGMNAFYSPPSWIDGLALLSGFLFAMNNIVFRASSKVPVMLKLNFMFLGAAVLALMAFSQLDEQVIPEVSFNIWLTLLAFAVLWVLLANLGTQWAVTQMEAGKSSIILILELVTAVVSASFILGETMDGLEMLGGVLILVAALLETIPQKSKPEKPHQNGEVSSL</sequence>
<feature type="transmembrane region" description="Helical" evidence="6">
    <location>
        <begin position="65"/>
        <end position="86"/>
    </location>
</feature>
<gene>
    <name evidence="8" type="ORF">H8792_005840</name>
</gene>
<dbReference type="RefSeq" id="WP_185978006.1">
    <property type="nucleotide sequence ID" value="NZ_JACBGI020000008.1"/>
</dbReference>
<keyword evidence="5 6" id="KW-0472">Membrane</keyword>
<comment type="subcellular location">
    <subcellularLocation>
        <location evidence="1">Membrane</location>
        <topology evidence="1">Multi-pass membrane protein</topology>
    </subcellularLocation>
</comment>
<feature type="domain" description="EamA" evidence="7">
    <location>
        <begin position="147"/>
        <end position="278"/>
    </location>
</feature>
<keyword evidence="3 6" id="KW-0812">Transmembrane</keyword>
<evidence type="ECO:0000313" key="9">
    <source>
        <dbReference type="Proteomes" id="UP001193680"/>
    </source>
</evidence>
<comment type="caution">
    <text evidence="8">The sequence shown here is derived from an EMBL/GenBank/DDBJ whole genome shotgun (WGS) entry which is preliminary data.</text>
</comment>
<dbReference type="InterPro" id="IPR000620">
    <property type="entry name" value="EamA_dom"/>
</dbReference>
<dbReference type="InterPro" id="IPR050638">
    <property type="entry name" value="AA-Vitamin_Transporters"/>
</dbReference>
<accession>A0ABS0BVN3</accession>
<evidence type="ECO:0000256" key="2">
    <source>
        <dbReference type="ARBA" id="ARBA00007362"/>
    </source>
</evidence>
<feature type="transmembrane region" description="Helical" evidence="6">
    <location>
        <begin position="177"/>
        <end position="195"/>
    </location>
</feature>
<feature type="transmembrane region" description="Helical" evidence="6">
    <location>
        <begin position="207"/>
        <end position="226"/>
    </location>
</feature>
<feature type="transmembrane region" description="Helical" evidence="6">
    <location>
        <begin position="92"/>
        <end position="111"/>
    </location>
</feature>
<feature type="transmembrane region" description="Helical" evidence="6">
    <location>
        <begin position="238"/>
        <end position="257"/>
    </location>
</feature>
<proteinExistence type="inferred from homology"/>
<evidence type="ECO:0000256" key="6">
    <source>
        <dbReference type="SAM" id="Phobius"/>
    </source>
</evidence>